<dbReference type="InterPro" id="IPR027417">
    <property type="entry name" value="P-loop_NTPase"/>
</dbReference>
<dbReference type="InterPro" id="IPR004396">
    <property type="entry name" value="ATPase_YchF/OLA1"/>
</dbReference>
<dbReference type="InterPro" id="IPR012676">
    <property type="entry name" value="TGS-like"/>
</dbReference>
<proteinExistence type="inferred from homology"/>
<accession>A0AAE5CBY5</accession>
<dbReference type="InterPro" id="IPR031167">
    <property type="entry name" value="G_OBG"/>
</dbReference>
<dbReference type="InterPro" id="IPR023192">
    <property type="entry name" value="TGS-like_dom_sf"/>
</dbReference>
<feature type="domain" description="OBG-type G" evidence="6">
    <location>
        <begin position="5"/>
        <end position="257"/>
    </location>
</feature>
<dbReference type="HAMAP" id="MF_00944">
    <property type="entry name" value="YchF_OLA1_ATPase"/>
    <property type="match status" value="1"/>
</dbReference>
<comment type="caution">
    <text evidence="7">The sequence shown here is derived from an EMBL/GenBank/DDBJ whole genome shotgun (WGS) entry which is preliminary data.</text>
</comment>
<dbReference type="InterPro" id="IPR041706">
    <property type="entry name" value="YchF_N"/>
</dbReference>
<evidence type="ECO:0000256" key="4">
    <source>
        <dbReference type="ARBA" id="ARBA00022842"/>
    </source>
</evidence>
<dbReference type="Gene3D" id="3.40.50.300">
    <property type="entry name" value="P-loop containing nucleotide triphosphate hydrolases"/>
    <property type="match status" value="1"/>
</dbReference>
<evidence type="ECO:0000313" key="7">
    <source>
        <dbReference type="EMBL" id="NIR75000.1"/>
    </source>
</evidence>
<dbReference type="Pfam" id="PF01926">
    <property type="entry name" value="MMR_HSR1"/>
    <property type="match status" value="1"/>
</dbReference>
<evidence type="ECO:0000313" key="8">
    <source>
        <dbReference type="Proteomes" id="UP000702544"/>
    </source>
</evidence>
<comment type="function">
    <text evidence="5">ATPase that binds to both the 70S ribosome and the 50S ribosomal subunit in a nucleotide-independent manner.</text>
</comment>
<dbReference type="GO" id="GO:0005737">
    <property type="term" value="C:cytoplasm"/>
    <property type="evidence" value="ECO:0007669"/>
    <property type="project" value="TreeGrafter"/>
</dbReference>
<dbReference type="CDD" id="cd04867">
    <property type="entry name" value="TGS_YchF_OLA1"/>
    <property type="match status" value="1"/>
</dbReference>
<evidence type="ECO:0000256" key="1">
    <source>
        <dbReference type="ARBA" id="ARBA00022723"/>
    </source>
</evidence>
<evidence type="ECO:0000256" key="3">
    <source>
        <dbReference type="ARBA" id="ARBA00022840"/>
    </source>
</evidence>
<dbReference type="PROSITE" id="PS51710">
    <property type="entry name" value="G_OBG"/>
    <property type="match status" value="1"/>
</dbReference>
<dbReference type="PANTHER" id="PTHR23305:SF18">
    <property type="entry name" value="OBG-TYPE G DOMAIN-CONTAINING PROTEIN"/>
    <property type="match status" value="1"/>
</dbReference>
<protein>
    <recommendedName>
        <fullName evidence="5">Ribosome-binding ATPase YchF</fullName>
    </recommendedName>
</protein>
<dbReference type="Gene3D" id="3.10.20.30">
    <property type="match status" value="1"/>
</dbReference>
<dbReference type="GO" id="GO:0005524">
    <property type="term" value="F:ATP binding"/>
    <property type="evidence" value="ECO:0007669"/>
    <property type="project" value="UniProtKB-UniRule"/>
</dbReference>
<keyword evidence="3 5" id="KW-0067">ATP-binding</keyword>
<dbReference type="InterPro" id="IPR006073">
    <property type="entry name" value="GTP-bd"/>
</dbReference>
<name>A0AAE5CBY5_9BACT</name>
<dbReference type="EMBL" id="JAACAK010000051">
    <property type="protein sequence ID" value="NIR75000.1"/>
    <property type="molecule type" value="Genomic_DNA"/>
</dbReference>
<keyword evidence="2 5" id="KW-0547">Nucleotide-binding</keyword>
<dbReference type="Proteomes" id="UP000702544">
    <property type="component" value="Unassembled WGS sequence"/>
</dbReference>
<evidence type="ECO:0000259" key="6">
    <source>
        <dbReference type="PROSITE" id="PS51710"/>
    </source>
</evidence>
<dbReference type="GO" id="GO:0005525">
    <property type="term" value="F:GTP binding"/>
    <property type="evidence" value="ECO:0007669"/>
    <property type="project" value="InterPro"/>
</dbReference>
<keyword evidence="1" id="KW-0479">Metal-binding</keyword>
<dbReference type="InterPro" id="IPR013029">
    <property type="entry name" value="YchF_C"/>
</dbReference>
<dbReference type="PANTHER" id="PTHR23305">
    <property type="entry name" value="OBG GTPASE FAMILY"/>
    <property type="match status" value="1"/>
</dbReference>
<dbReference type="NCBIfam" id="TIGR00092">
    <property type="entry name" value="redox-regulated ATPase YchF"/>
    <property type="match status" value="1"/>
</dbReference>
<dbReference type="CDD" id="cd01900">
    <property type="entry name" value="YchF"/>
    <property type="match status" value="1"/>
</dbReference>
<keyword evidence="4" id="KW-0460">Magnesium</keyword>
<dbReference type="GO" id="GO:0016887">
    <property type="term" value="F:ATP hydrolysis activity"/>
    <property type="evidence" value="ECO:0007669"/>
    <property type="project" value="UniProtKB-UniRule"/>
</dbReference>
<dbReference type="PIRSF" id="PIRSF006641">
    <property type="entry name" value="CHP00092"/>
    <property type="match status" value="1"/>
</dbReference>
<dbReference type="SUPFAM" id="SSF81271">
    <property type="entry name" value="TGS-like"/>
    <property type="match status" value="1"/>
</dbReference>
<dbReference type="FunFam" id="1.10.150.300:FF:000004">
    <property type="entry name" value="Ribosome-binding ATPase YchF"/>
    <property type="match status" value="1"/>
</dbReference>
<feature type="binding site" evidence="5">
    <location>
        <begin position="14"/>
        <end position="19"/>
    </location>
    <ligand>
        <name>ATP</name>
        <dbReference type="ChEBI" id="CHEBI:30616"/>
    </ligand>
</feature>
<dbReference type="Gene3D" id="1.10.150.300">
    <property type="entry name" value="TGS-like domain"/>
    <property type="match status" value="1"/>
</dbReference>
<sequence length="364" mass="39934">MSRALRAGIVGLPNAGKSTLFNALTAAGVPAEAYPFTTIDPNVGVVEVPDPRLDRLFELVEAPRKVPAVVEFFDIAGLVEGAHAGEGLGNRFLAHIREVEALVHVVRCFEDPNIAHPEGSVDPVRDVETVRTELILADLDTVEKRVDRVERMARSGDRDAAREAEFLGRLREGLNAGTPAREIETGDEESDILASLFLLTRKPALHVANVAESDLAGDAPLARELADAVGADRVVRLCCRLEAELLELDPEERAEFLRELGLERPGVERLIRATYSLLGLITFFTFNEKEVRAWTIRRGTLAPGAAGVVHTDFETGFIRAETVSYEDFVRAGSLKDAREEGWVRAEGRDHVVEDGDILLFRAQT</sequence>
<gene>
    <name evidence="5 7" type="primary">ychF</name>
    <name evidence="7" type="ORF">GWO12_07780</name>
</gene>
<evidence type="ECO:0000256" key="5">
    <source>
        <dbReference type="HAMAP-Rule" id="MF_00944"/>
    </source>
</evidence>
<reference evidence="7 8" key="1">
    <citation type="submission" date="2020-01" db="EMBL/GenBank/DDBJ databases">
        <title>Genomes assembled from Gulf of Kutch pelagic sediment metagenomes.</title>
        <authorList>
            <person name="Chandrashekar M."/>
            <person name="Mahajan M.S."/>
            <person name="Dave K.J."/>
            <person name="Vatsa P."/>
            <person name="Nathani N.M."/>
        </authorList>
    </citation>
    <scope>NUCLEOTIDE SEQUENCE [LARGE SCALE GENOMIC DNA]</scope>
    <source>
        <strain evidence="7">KS3-K002</strain>
    </source>
</reference>
<evidence type="ECO:0000256" key="2">
    <source>
        <dbReference type="ARBA" id="ARBA00022741"/>
    </source>
</evidence>
<dbReference type="PRINTS" id="PR00326">
    <property type="entry name" value="GTP1OBG"/>
</dbReference>
<dbReference type="AlphaFoldDB" id="A0AAE5CBY5"/>
<dbReference type="Pfam" id="PF06071">
    <property type="entry name" value="YchF-GTPase_C"/>
    <property type="match status" value="1"/>
</dbReference>
<comment type="similarity">
    <text evidence="5">Belongs to the TRAFAC class OBG-HflX-like GTPase superfamily. OBG GTPase family. YchF/OLA1 subfamily.</text>
</comment>
<dbReference type="InterPro" id="IPR012675">
    <property type="entry name" value="Beta-grasp_dom_sf"/>
</dbReference>
<dbReference type="SUPFAM" id="SSF52540">
    <property type="entry name" value="P-loop containing nucleoside triphosphate hydrolases"/>
    <property type="match status" value="1"/>
</dbReference>
<dbReference type="GO" id="GO:0046872">
    <property type="term" value="F:metal ion binding"/>
    <property type="evidence" value="ECO:0007669"/>
    <property type="project" value="UniProtKB-KW"/>
</dbReference>
<dbReference type="GO" id="GO:0043023">
    <property type="term" value="F:ribosomal large subunit binding"/>
    <property type="evidence" value="ECO:0007669"/>
    <property type="project" value="UniProtKB-UniRule"/>
</dbReference>
<organism evidence="7 8">
    <name type="scientific">Candidatus Kutchimonas denitrificans</name>
    <dbReference type="NCBI Taxonomy" id="3056748"/>
    <lineage>
        <taxon>Bacteria</taxon>
        <taxon>Pseudomonadati</taxon>
        <taxon>Gemmatimonadota</taxon>
        <taxon>Gemmatimonadia</taxon>
        <taxon>Candidatus Palauibacterales</taxon>
        <taxon>Candidatus Palauibacteraceae</taxon>
        <taxon>Candidatus Kutchimonas</taxon>
    </lineage>
</organism>
<dbReference type="FunFam" id="3.10.20.30:FF:000001">
    <property type="entry name" value="Ribosome-binding ATPase YchF"/>
    <property type="match status" value="1"/>
</dbReference>